<evidence type="ECO:0000313" key="10">
    <source>
        <dbReference type="EMBL" id="HFC04039.1"/>
    </source>
</evidence>
<keyword evidence="4" id="KW-0997">Cell inner membrane</keyword>
<keyword evidence="3" id="KW-1003">Cell membrane</keyword>
<comment type="similarity">
    <text evidence="8">Belongs to the TsuA/YedE (TC 9.B.102) family.</text>
</comment>
<reference evidence="10" key="1">
    <citation type="journal article" date="2020" name="mSystems">
        <title>Genome- and Community-Level Interaction Insights into Carbon Utilization and Element Cycling Functions of Hydrothermarchaeota in Hydrothermal Sediment.</title>
        <authorList>
            <person name="Zhou Z."/>
            <person name="Liu Y."/>
            <person name="Xu W."/>
            <person name="Pan J."/>
            <person name="Luo Z.H."/>
            <person name="Li M."/>
        </authorList>
    </citation>
    <scope>NUCLEOTIDE SEQUENCE [LARGE SCALE GENOMIC DNA]</scope>
    <source>
        <strain evidence="10">HyVt-513</strain>
    </source>
</reference>
<evidence type="ECO:0000256" key="1">
    <source>
        <dbReference type="ARBA" id="ARBA00004429"/>
    </source>
</evidence>
<evidence type="ECO:0008006" key="11">
    <source>
        <dbReference type="Google" id="ProtNLM"/>
    </source>
</evidence>
<evidence type="ECO:0000256" key="3">
    <source>
        <dbReference type="ARBA" id="ARBA00022475"/>
    </source>
</evidence>
<dbReference type="Pfam" id="PF04143">
    <property type="entry name" value="Sulf_transp"/>
    <property type="match status" value="1"/>
</dbReference>
<accession>A0A7V2SJK5</accession>
<comment type="subcellular location">
    <subcellularLocation>
        <location evidence="1">Cell inner membrane</location>
        <topology evidence="1">Multi-pass membrane protein</topology>
    </subcellularLocation>
</comment>
<evidence type="ECO:0000256" key="5">
    <source>
        <dbReference type="ARBA" id="ARBA00022692"/>
    </source>
</evidence>
<evidence type="ECO:0000256" key="8">
    <source>
        <dbReference type="ARBA" id="ARBA00035655"/>
    </source>
</evidence>
<feature type="transmembrane region" description="Helical" evidence="9">
    <location>
        <begin position="71"/>
        <end position="93"/>
    </location>
</feature>
<dbReference type="GO" id="GO:0005886">
    <property type="term" value="C:plasma membrane"/>
    <property type="evidence" value="ECO:0007669"/>
    <property type="project" value="UniProtKB-SubCell"/>
</dbReference>
<protein>
    <recommendedName>
        <fullName evidence="11">Sulphur transport domain-containing protein</fullName>
    </recommendedName>
</protein>
<feature type="transmembrane region" description="Helical" evidence="9">
    <location>
        <begin position="143"/>
        <end position="163"/>
    </location>
</feature>
<dbReference type="InterPro" id="IPR007272">
    <property type="entry name" value="Sulf_transp_TsuA/YedE"/>
</dbReference>
<dbReference type="PANTHER" id="PTHR30574:SF1">
    <property type="entry name" value="SULPHUR TRANSPORT DOMAIN-CONTAINING PROTEIN"/>
    <property type="match status" value="1"/>
</dbReference>
<comment type="caution">
    <text evidence="10">The sequence shown here is derived from an EMBL/GenBank/DDBJ whole genome shotgun (WGS) entry which is preliminary data.</text>
</comment>
<dbReference type="EMBL" id="DRNO01000278">
    <property type="protein sequence ID" value="HFC04039.1"/>
    <property type="molecule type" value="Genomic_DNA"/>
</dbReference>
<keyword evidence="5 9" id="KW-0812">Transmembrane</keyword>
<dbReference type="PANTHER" id="PTHR30574">
    <property type="entry name" value="INNER MEMBRANE PROTEIN YEDE"/>
    <property type="match status" value="1"/>
</dbReference>
<gene>
    <name evidence="10" type="ORF">ENJ74_04125</name>
</gene>
<proteinExistence type="inferred from homology"/>
<keyword evidence="6 9" id="KW-1133">Transmembrane helix</keyword>
<evidence type="ECO:0000256" key="4">
    <source>
        <dbReference type="ARBA" id="ARBA00022519"/>
    </source>
</evidence>
<keyword evidence="7 9" id="KW-0472">Membrane</keyword>
<organism evidence="10">
    <name type="scientific">Nitratifractor salsuginis</name>
    <dbReference type="NCBI Taxonomy" id="269261"/>
    <lineage>
        <taxon>Bacteria</taxon>
        <taxon>Pseudomonadati</taxon>
        <taxon>Campylobacterota</taxon>
        <taxon>Epsilonproteobacteria</taxon>
        <taxon>Campylobacterales</taxon>
        <taxon>Sulfurovaceae</taxon>
        <taxon>Nitratifractor</taxon>
    </lineage>
</organism>
<feature type="transmembrane region" description="Helical" evidence="9">
    <location>
        <begin position="105"/>
        <end position="123"/>
    </location>
</feature>
<sequence>MEKKYWNPYFGGVVLGTMLFLVFAIASQGFGASGTFSRATAQLLVDSDKSWLDNAYIASYFRHGGSALNNWTVIETIGILFGGFVSALLAGRLMVRPDKSPGYPVAKRFLWAFIGGMIIEFSTRLTRGCTSGQGLDGMATFSVGTWIFMFAVFGSALIFSPLFRKQWVGSEKKEGGE</sequence>
<evidence type="ECO:0000256" key="9">
    <source>
        <dbReference type="SAM" id="Phobius"/>
    </source>
</evidence>
<dbReference type="AlphaFoldDB" id="A0A7V2SJK5"/>
<keyword evidence="2" id="KW-0813">Transport</keyword>
<dbReference type="Proteomes" id="UP000885722">
    <property type="component" value="Unassembled WGS sequence"/>
</dbReference>
<evidence type="ECO:0000256" key="2">
    <source>
        <dbReference type="ARBA" id="ARBA00022448"/>
    </source>
</evidence>
<evidence type="ECO:0000256" key="6">
    <source>
        <dbReference type="ARBA" id="ARBA00022989"/>
    </source>
</evidence>
<name>A0A7V2SJK5_9BACT</name>
<evidence type="ECO:0000256" key="7">
    <source>
        <dbReference type="ARBA" id="ARBA00023136"/>
    </source>
</evidence>